<dbReference type="Proteomes" id="UP000612362">
    <property type="component" value="Unassembled WGS sequence"/>
</dbReference>
<gene>
    <name evidence="2" type="ORF">KSX_17910</name>
</gene>
<dbReference type="EMBL" id="BNJF01000001">
    <property type="protein sequence ID" value="GHO43628.1"/>
    <property type="molecule type" value="Genomic_DNA"/>
</dbReference>
<evidence type="ECO:0000313" key="3">
    <source>
        <dbReference type="Proteomes" id="UP000612362"/>
    </source>
</evidence>
<keyword evidence="1" id="KW-1133">Transmembrane helix</keyword>
<dbReference type="RefSeq" id="WP_220193088.1">
    <property type="nucleotide sequence ID" value="NZ_BNJF01000001.1"/>
</dbReference>
<evidence type="ECO:0000256" key="1">
    <source>
        <dbReference type="SAM" id="Phobius"/>
    </source>
</evidence>
<keyword evidence="1" id="KW-0472">Membrane</keyword>
<comment type="caution">
    <text evidence="2">The sequence shown here is derived from an EMBL/GenBank/DDBJ whole genome shotgun (WGS) entry which is preliminary data.</text>
</comment>
<proteinExistence type="predicted"/>
<feature type="transmembrane region" description="Helical" evidence="1">
    <location>
        <begin position="46"/>
        <end position="67"/>
    </location>
</feature>
<organism evidence="2 3">
    <name type="scientific">Ktedonospora formicarum</name>
    <dbReference type="NCBI Taxonomy" id="2778364"/>
    <lineage>
        <taxon>Bacteria</taxon>
        <taxon>Bacillati</taxon>
        <taxon>Chloroflexota</taxon>
        <taxon>Ktedonobacteria</taxon>
        <taxon>Ktedonobacterales</taxon>
        <taxon>Ktedonobacteraceae</taxon>
        <taxon>Ktedonospora</taxon>
    </lineage>
</organism>
<protein>
    <recommendedName>
        <fullName evidence="4">ATP synthase protein I</fullName>
    </recommendedName>
</protein>
<evidence type="ECO:0000313" key="2">
    <source>
        <dbReference type="EMBL" id="GHO43628.1"/>
    </source>
</evidence>
<keyword evidence="1" id="KW-0812">Transmembrane</keyword>
<feature type="transmembrane region" description="Helical" evidence="1">
    <location>
        <begin position="12"/>
        <end position="34"/>
    </location>
</feature>
<dbReference type="AlphaFoldDB" id="A0A8J3HZ22"/>
<dbReference type="InterPro" id="IPR032820">
    <property type="entry name" value="ATPase_put"/>
</dbReference>
<keyword evidence="3" id="KW-1185">Reference proteome</keyword>
<accession>A0A8J3HZ22</accession>
<name>A0A8J3HZ22_9CHLR</name>
<reference evidence="2" key="1">
    <citation type="submission" date="2020-10" db="EMBL/GenBank/DDBJ databases">
        <title>Taxonomic study of unclassified bacteria belonging to the class Ktedonobacteria.</title>
        <authorList>
            <person name="Yabe S."/>
            <person name="Wang C.M."/>
            <person name="Zheng Y."/>
            <person name="Sakai Y."/>
            <person name="Cavaletti L."/>
            <person name="Monciardini P."/>
            <person name="Donadio S."/>
        </authorList>
    </citation>
    <scope>NUCLEOTIDE SEQUENCE</scope>
    <source>
        <strain evidence="2">SOSP1-1</strain>
    </source>
</reference>
<sequence>MKRQPPHPVWENLALVGQLGFTIAVPIILLAIVGNLLDGWLHTRPLFILLGLLLGLVSGIYGAYRLLKSSRVL</sequence>
<evidence type="ECO:0008006" key="4">
    <source>
        <dbReference type="Google" id="ProtNLM"/>
    </source>
</evidence>
<dbReference type="Pfam" id="PF09527">
    <property type="entry name" value="ATPase_gene1"/>
    <property type="match status" value="1"/>
</dbReference>